<dbReference type="InterPro" id="IPR036388">
    <property type="entry name" value="WH-like_DNA-bd_sf"/>
</dbReference>
<evidence type="ECO:0000256" key="3">
    <source>
        <dbReference type="ARBA" id="ARBA00023082"/>
    </source>
</evidence>
<dbReference type="Gene3D" id="1.10.1740.10">
    <property type="match status" value="1"/>
</dbReference>
<feature type="domain" description="RNA polymerase sigma factor 70 region 4 type 2" evidence="7">
    <location>
        <begin position="135"/>
        <end position="187"/>
    </location>
</feature>
<dbReference type="InterPro" id="IPR013325">
    <property type="entry name" value="RNA_pol_sigma_r2"/>
</dbReference>
<dbReference type="PANTHER" id="PTHR43133">
    <property type="entry name" value="RNA POLYMERASE ECF-TYPE SIGMA FACTO"/>
    <property type="match status" value="1"/>
</dbReference>
<dbReference type="Proteomes" id="UP001519654">
    <property type="component" value="Unassembled WGS sequence"/>
</dbReference>
<feature type="region of interest" description="Disordered" evidence="5">
    <location>
        <begin position="104"/>
        <end position="123"/>
    </location>
</feature>
<dbReference type="PANTHER" id="PTHR43133:SF51">
    <property type="entry name" value="RNA POLYMERASE SIGMA FACTOR"/>
    <property type="match status" value="1"/>
</dbReference>
<evidence type="ECO:0000259" key="7">
    <source>
        <dbReference type="Pfam" id="PF08281"/>
    </source>
</evidence>
<reference evidence="8 9" key="1">
    <citation type="submission" date="2021-06" db="EMBL/GenBank/DDBJ databases">
        <title>Actinoplanes lichenicola sp. nov., and Actinoplanes ovalisporus sp. nov., isolated from lichen in Thailand.</title>
        <authorList>
            <person name="Saeng-In P."/>
            <person name="Kanchanasin P."/>
            <person name="Yuki M."/>
            <person name="Kudo T."/>
            <person name="Ohkuma M."/>
            <person name="Phongsopitanun W."/>
            <person name="Tanasupawat S."/>
        </authorList>
    </citation>
    <scope>NUCLEOTIDE SEQUENCE [LARGE SCALE GENOMIC DNA]</scope>
    <source>
        <strain evidence="8 9">NBRC 110975</strain>
    </source>
</reference>
<evidence type="ECO:0000256" key="5">
    <source>
        <dbReference type="SAM" id="MobiDB-lite"/>
    </source>
</evidence>
<organism evidence="8 9">
    <name type="scientific">Paractinoplanes bogorensis</name>
    <dbReference type="NCBI Taxonomy" id="1610840"/>
    <lineage>
        <taxon>Bacteria</taxon>
        <taxon>Bacillati</taxon>
        <taxon>Actinomycetota</taxon>
        <taxon>Actinomycetes</taxon>
        <taxon>Micromonosporales</taxon>
        <taxon>Micromonosporaceae</taxon>
        <taxon>Paractinoplanes</taxon>
    </lineage>
</organism>
<dbReference type="EMBL" id="JAHKKG010000011">
    <property type="protein sequence ID" value="MBU2668406.1"/>
    <property type="molecule type" value="Genomic_DNA"/>
</dbReference>
<protein>
    <submittedName>
        <fullName evidence="8">RNA polymerase sigma factor</fullName>
    </submittedName>
</protein>
<keyword evidence="9" id="KW-1185">Reference proteome</keyword>
<keyword evidence="4" id="KW-0804">Transcription</keyword>
<evidence type="ECO:0000256" key="4">
    <source>
        <dbReference type="ARBA" id="ARBA00023163"/>
    </source>
</evidence>
<dbReference type="SUPFAM" id="SSF88946">
    <property type="entry name" value="Sigma2 domain of RNA polymerase sigma factors"/>
    <property type="match status" value="1"/>
</dbReference>
<gene>
    <name evidence="8" type="ORF">KOI35_33325</name>
</gene>
<accession>A0ABS5YZ83</accession>
<evidence type="ECO:0000259" key="6">
    <source>
        <dbReference type="Pfam" id="PF04542"/>
    </source>
</evidence>
<comment type="caution">
    <text evidence="8">The sequence shown here is derived from an EMBL/GenBank/DDBJ whole genome shotgun (WGS) entry which is preliminary data.</text>
</comment>
<proteinExistence type="inferred from homology"/>
<feature type="domain" description="RNA polymerase sigma-70 region 2" evidence="6">
    <location>
        <begin position="43"/>
        <end position="106"/>
    </location>
</feature>
<dbReference type="Pfam" id="PF04542">
    <property type="entry name" value="Sigma70_r2"/>
    <property type="match status" value="1"/>
</dbReference>
<evidence type="ECO:0000256" key="2">
    <source>
        <dbReference type="ARBA" id="ARBA00023015"/>
    </source>
</evidence>
<evidence type="ECO:0000256" key="1">
    <source>
        <dbReference type="ARBA" id="ARBA00010641"/>
    </source>
</evidence>
<dbReference type="InterPro" id="IPR014284">
    <property type="entry name" value="RNA_pol_sigma-70_dom"/>
</dbReference>
<name>A0ABS5YZ83_9ACTN</name>
<dbReference type="InterPro" id="IPR039425">
    <property type="entry name" value="RNA_pol_sigma-70-like"/>
</dbReference>
<dbReference type="InterPro" id="IPR013249">
    <property type="entry name" value="RNA_pol_sigma70_r4_t2"/>
</dbReference>
<sequence>MAPEFERSPGRLPESHDDLQEIAVRAAAGSRRDLQELLREVHTRRLAHRGARRVLADAADVEDAAQETLIAVARGIHTFAGRARFTSWLYRIAGNAALEVLRRKTRGGTPTDEPPEPVPTGGTFRRMSSVAATRLDVENAMRRLPDEYREALKLREFDQRSYEEIAELMNLPIGTVRSRISRARRLLGVYLNIIPGPGI</sequence>
<dbReference type="InterPro" id="IPR013324">
    <property type="entry name" value="RNA_pol_sigma_r3/r4-like"/>
</dbReference>
<evidence type="ECO:0000313" key="8">
    <source>
        <dbReference type="EMBL" id="MBU2668406.1"/>
    </source>
</evidence>
<keyword evidence="2" id="KW-0805">Transcription regulation</keyword>
<evidence type="ECO:0000313" key="9">
    <source>
        <dbReference type="Proteomes" id="UP001519654"/>
    </source>
</evidence>
<dbReference type="SUPFAM" id="SSF88659">
    <property type="entry name" value="Sigma3 and sigma4 domains of RNA polymerase sigma factors"/>
    <property type="match status" value="1"/>
</dbReference>
<dbReference type="InterPro" id="IPR007627">
    <property type="entry name" value="RNA_pol_sigma70_r2"/>
</dbReference>
<comment type="similarity">
    <text evidence="1">Belongs to the sigma-70 factor family. ECF subfamily.</text>
</comment>
<keyword evidence="3" id="KW-0731">Sigma factor</keyword>
<dbReference type="Gene3D" id="1.10.10.10">
    <property type="entry name" value="Winged helix-like DNA-binding domain superfamily/Winged helix DNA-binding domain"/>
    <property type="match status" value="1"/>
</dbReference>
<dbReference type="RefSeq" id="WP_215792665.1">
    <property type="nucleotide sequence ID" value="NZ_JAHKKG010000011.1"/>
</dbReference>
<dbReference type="CDD" id="cd06171">
    <property type="entry name" value="Sigma70_r4"/>
    <property type="match status" value="1"/>
</dbReference>
<dbReference type="Pfam" id="PF08281">
    <property type="entry name" value="Sigma70_r4_2"/>
    <property type="match status" value="1"/>
</dbReference>
<dbReference type="NCBIfam" id="TIGR02937">
    <property type="entry name" value="sigma70-ECF"/>
    <property type="match status" value="1"/>
</dbReference>